<organism evidence="2 3">
    <name type="scientific">Linum tenue</name>
    <dbReference type="NCBI Taxonomy" id="586396"/>
    <lineage>
        <taxon>Eukaryota</taxon>
        <taxon>Viridiplantae</taxon>
        <taxon>Streptophyta</taxon>
        <taxon>Embryophyta</taxon>
        <taxon>Tracheophyta</taxon>
        <taxon>Spermatophyta</taxon>
        <taxon>Magnoliopsida</taxon>
        <taxon>eudicotyledons</taxon>
        <taxon>Gunneridae</taxon>
        <taxon>Pentapetalae</taxon>
        <taxon>rosids</taxon>
        <taxon>fabids</taxon>
        <taxon>Malpighiales</taxon>
        <taxon>Linaceae</taxon>
        <taxon>Linum</taxon>
    </lineage>
</organism>
<sequence length="175" mass="19763">MKEEFSELNINTIIHFCAFRQTARPTTNQSPSRSRLPWPWRPGLNPPFSSPLIGKKFPSLCHHQLSTSSYCNPHSSDSTSATANPSSPSPGRQAGRGDVPSPHHTRLPLRHSRRLLPRPQPQLLPSSSSRRPRRFHPLIFHYSIHQGTLSNFPFVFFFPIVADPVSCGVRVLDLR</sequence>
<evidence type="ECO:0000313" key="3">
    <source>
        <dbReference type="Proteomes" id="UP001154282"/>
    </source>
</evidence>
<comment type="caution">
    <text evidence="2">The sequence shown here is derived from an EMBL/GenBank/DDBJ whole genome shotgun (WGS) entry which is preliminary data.</text>
</comment>
<gene>
    <name evidence="2" type="ORF">LITE_LOCUS45017</name>
</gene>
<dbReference type="AlphaFoldDB" id="A0AAV0QUG9"/>
<dbReference type="Proteomes" id="UP001154282">
    <property type="component" value="Unassembled WGS sequence"/>
</dbReference>
<keyword evidence="3" id="KW-1185">Reference proteome</keyword>
<feature type="compositionally biased region" description="Basic residues" evidence="1">
    <location>
        <begin position="103"/>
        <end position="116"/>
    </location>
</feature>
<feature type="compositionally biased region" description="Low complexity" evidence="1">
    <location>
        <begin position="75"/>
        <end position="90"/>
    </location>
</feature>
<proteinExistence type="predicted"/>
<dbReference type="EMBL" id="CAMGYJ010000010">
    <property type="protein sequence ID" value="CAI0549115.1"/>
    <property type="molecule type" value="Genomic_DNA"/>
</dbReference>
<protein>
    <submittedName>
        <fullName evidence="2">Uncharacterized protein</fullName>
    </submittedName>
</protein>
<name>A0AAV0QUG9_9ROSI</name>
<evidence type="ECO:0000313" key="2">
    <source>
        <dbReference type="EMBL" id="CAI0549115.1"/>
    </source>
</evidence>
<accession>A0AAV0QUG9</accession>
<feature type="region of interest" description="Disordered" evidence="1">
    <location>
        <begin position="72"/>
        <end position="130"/>
    </location>
</feature>
<evidence type="ECO:0000256" key="1">
    <source>
        <dbReference type="SAM" id="MobiDB-lite"/>
    </source>
</evidence>
<reference evidence="2" key="1">
    <citation type="submission" date="2022-08" db="EMBL/GenBank/DDBJ databases">
        <authorList>
            <person name="Gutierrez-Valencia J."/>
        </authorList>
    </citation>
    <scope>NUCLEOTIDE SEQUENCE</scope>
</reference>